<dbReference type="RefSeq" id="WP_166062506.1">
    <property type="nucleotide sequence ID" value="NZ_CP049889.1"/>
</dbReference>
<evidence type="ECO:0000313" key="19">
    <source>
        <dbReference type="Proteomes" id="UP000501830"/>
    </source>
</evidence>
<dbReference type="EMBL" id="CP049889">
    <property type="protein sequence ID" value="QIK51450.1"/>
    <property type="molecule type" value="Genomic_DNA"/>
</dbReference>
<keyword evidence="11 15" id="KW-1133">Transmembrane helix</keyword>
<dbReference type="InterPro" id="IPR003594">
    <property type="entry name" value="HATPase_dom"/>
</dbReference>
<dbReference type="InterPro" id="IPR004358">
    <property type="entry name" value="Sig_transdc_His_kin-like_C"/>
</dbReference>
<evidence type="ECO:0000259" key="16">
    <source>
        <dbReference type="PROSITE" id="PS50109"/>
    </source>
</evidence>
<dbReference type="CDD" id="cd06225">
    <property type="entry name" value="HAMP"/>
    <property type="match status" value="1"/>
</dbReference>
<dbReference type="NCBIfam" id="NF046044">
    <property type="entry name" value="PnpS"/>
    <property type="match status" value="1"/>
</dbReference>
<evidence type="ECO:0000259" key="17">
    <source>
        <dbReference type="PROSITE" id="PS50885"/>
    </source>
</evidence>
<dbReference type="InterPro" id="IPR003660">
    <property type="entry name" value="HAMP_dom"/>
</dbReference>
<dbReference type="CDD" id="cd00130">
    <property type="entry name" value="PAS"/>
    <property type="match status" value="1"/>
</dbReference>
<keyword evidence="8" id="KW-0547">Nucleotide-binding</keyword>
<keyword evidence="12" id="KW-0902">Two-component regulatory system</keyword>
<accession>A0A6G7WGS6</accession>
<evidence type="ECO:0000256" key="3">
    <source>
        <dbReference type="ARBA" id="ARBA00012438"/>
    </source>
</evidence>
<comment type="catalytic activity">
    <reaction evidence="1">
        <text>ATP + protein L-histidine = ADP + protein N-phospho-L-histidine.</text>
        <dbReference type="EC" id="2.7.13.3"/>
    </reaction>
</comment>
<dbReference type="InterPro" id="IPR003661">
    <property type="entry name" value="HisK_dim/P_dom"/>
</dbReference>
<evidence type="ECO:0000256" key="8">
    <source>
        <dbReference type="ARBA" id="ARBA00022741"/>
    </source>
</evidence>
<dbReference type="FunFam" id="3.30.565.10:FF:000023">
    <property type="entry name" value="PAS domain-containing sensor histidine kinase"/>
    <property type="match status" value="1"/>
</dbReference>
<dbReference type="PROSITE" id="PS50885">
    <property type="entry name" value="HAMP"/>
    <property type="match status" value="1"/>
</dbReference>
<evidence type="ECO:0000256" key="11">
    <source>
        <dbReference type="ARBA" id="ARBA00022989"/>
    </source>
</evidence>
<dbReference type="GO" id="GO:0000155">
    <property type="term" value="F:phosphorelay sensor kinase activity"/>
    <property type="evidence" value="ECO:0007669"/>
    <property type="project" value="InterPro"/>
</dbReference>
<keyword evidence="6" id="KW-0808">Transferase</keyword>
<dbReference type="SUPFAM" id="SSF103190">
    <property type="entry name" value="Sensory domain-like"/>
    <property type="match status" value="1"/>
</dbReference>
<evidence type="ECO:0000256" key="2">
    <source>
        <dbReference type="ARBA" id="ARBA00004651"/>
    </source>
</evidence>
<dbReference type="CDD" id="cd00082">
    <property type="entry name" value="HisKA"/>
    <property type="match status" value="1"/>
</dbReference>
<dbReference type="PANTHER" id="PTHR45453:SF1">
    <property type="entry name" value="PHOSPHATE REGULON SENSOR PROTEIN PHOR"/>
    <property type="match status" value="1"/>
</dbReference>
<dbReference type="SUPFAM" id="SSF47384">
    <property type="entry name" value="Homodimeric domain of signal transducing histidine kinase"/>
    <property type="match status" value="1"/>
</dbReference>
<dbReference type="InterPro" id="IPR050351">
    <property type="entry name" value="BphY/WalK/GraS-like"/>
</dbReference>
<dbReference type="GO" id="GO:0004721">
    <property type="term" value="F:phosphoprotein phosphatase activity"/>
    <property type="evidence" value="ECO:0007669"/>
    <property type="project" value="TreeGrafter"/>
</dbReference>
<reference evidence="18 19" key="1">
    <citation type="journal article" date="2017" name="Int. J. Syst. Evol. Microbiol.">
        <title>Jeotgalibaca porci sp. nov. and Jeotgalibaca arthritidis sp. nov., isolated from pigs, and emended description of the genus Jeotgalibaca.</title>
        <authorList>
            <person name="Zamora L."/>
            <person name="Perez-Sancho M."/>
            <person name="Dominguez L."/>
            <person name="Fernandez-Garayzabal J.F."/>
            <person name="Vela A.I."/>
        </authorList>
    </citation>
    <scope>NUCLEOTIDE SEQUENCE [LARGE SCALE GENOMIC DNA]</scope>
    <source>
        <strain evidence="18 19">CCUG 69148</strain>
    </source>
</reference>
<evidence type="ECO:0000256" key="6">
    <source>
        <dbReference type="ARBA" id="ARBA00022679"/>
    </source>
</evidence>
<comment type="subcellular location">
    <subcellularLocation>
        <location evidence="2">Cell membrane</location>
        <topology evidence="2">Multi-pass membrane protein</topology>
    </subcellularLocation>
</comment>
<dbReference type="InterPro" id="IPR005467">
    <property type="entry name" value="His_kinase_dom"/>
</dbReference>
<dbReference type="Gene3D" id="3.30.450.20">
    <property type="entry name" value="PAS domain"/>
    <property type="match status" value="1"/>
</dbReference>
<evidence type="ECO:0000256" key="10">
    <source>
        <dbReference type="ARBA" id="ARBA00022840"/>
    </source>
</evidence>
<evidence type="ECO:0000256" key="5">
    <source>
        <dbReference type="ARBA" id="ARBA00022553"/>
    </source>
</evidence>
<dbReference type="FunFam" id="1.10.287.130:FF:000008">
    <property type="entry name" value="Two-component sensor histidine kinase"/>
    <property type="match status" value="1"/>
</dbReference>
<dbReference type="SUPFAM" id="SSF55874">
    <property type="entry name" value="ATPase domain of HSP90 chaperone/DNA topoisomerase II/histidine kinase"/>
    <property type="match status" value="1"/>
</dbReference>
<dbReference type="Proteomes" id="UP000501830">
    <property type="component" value="Chromosome"/>
</dbReference>
<dbReference type="PROSITE" id="PS50109">
    <property type="entry name" value="HIS_KIN"/>
    <property type="match status" value="1"/>
</dbReference>
<dbReference type="Pfam" id="PF00672">
    <property type="entry name" value="HAMP"/>
    <property type="match status" value="1"/>
</dbReference>
<dbReference type="Pfam" id="PF02518">
    <property type="entry name" value="HATPase_c"/>
    <property type="match status" value="1"/>
</dbReference>
<dbReference type="Pfam" id="PF00512">
    <property type="entry name" value="HisKA"/>
    <property type="match status" value="1"/>
</dbReference>
<keyword evidence="13 15" id="KW-0472">Membrane</keyword>
<dbReference type="InterPro" id="IPR000014">
    <property type="entry name" value="PAS"/>
</dbReference>
<keyword evidence="7 15" id="KW-0812">Transmembrane</keyword>
<dbReference type="CDD" id="cd00075">
    <property type="entry name" value="HATPase"/>
    <property type="match status" value="1"/>
</dbReference>
<keyword evidence="5" id="KW-0597">Phosphoprotein</keyword>
<dbReference type="InterPro" id="IPR036097">
    <property type="entry name" value="HisK_dim/P_sf"/>
</dbReference>
<dbReference type="EC" id="2.7.13.3" evidence="3"/>
<evidence type="ECO:0000256" key="13">
    <source>
        <dbReference type="ARBA" id="ARBA00023136"/>
    </source>
</evidence>
<dbReference type="GO" id="GO:0016036">
    <property type="term" value="P:cellular response to phosphate starvation"/>
    <property type="evidence" value="ECO:0007669"/>
    <property type="project" value="TreeGrafter"/>
</dbReference>
<keyword evidence="14" id="KW-0175">Coiled coil</keyword>
<dbReference type="PANTHER" id="PTHR45453">
    <property type="entry name" value="PHOSPHATE REGULON SENSOR PROTEIN PHOR"/>
    <property type="match status" value="1"/>
</dbReference>
<feature type="domain" description="HAMP" evidence="17">
    <location>
        <begin position="195"/>
        <end position="247"/>
    </location>
</feature>
<keyword evidence="9 18" id="KW-0418">Kinase</keyword>
<evidence type="ECO:0000256" key="1">
    <source>
        <dbReference type="ARBA" id="ARBA00000085"/>
    </source>
</evidence>
<dbReference type="SMART" id="SM00388">
    <property type="entry name" value="HisKA"/>
    <property type="match status" value="1"/>
</dbReference>
<dbReference type="InterPro" id="IPR036890">
    <property type="entry name" value="HATPase_C_sf"/>
</dbReference>
<proteinExistence type="predicted"/>
<keyword evidence="19" id="KW-1185">Reference proteome</keyword>
<dbReference type="GO" id="GO:0005886">
    <property type="term" value="C:plasma membrane"/>
    <property type="evidence" value="ECO:0007669"/>
    <property type="project" value="UniProtKB-SubCell"/>
</dbReference>
<dbReference type="Gene3D" id="1.10.287.130">
    <property type="match status" value="1"/>
</dbReference>
<keyword evidence="10" id="KW-0067">ATP-binding</keyword>
<protein>
    <recommendedName>
        <fullName evidence="3">histidine kinase</fullName>
        <ecNumber evidence="3">2.7.13.3</ecNumber>
    </recommendedName>
</protein>
<dbReference type="SUPFAM" id="SSF55785">
    <property type="entry name" value="PYP-like sensor domain (PAS domain)"/>
    <property type="match status" value="1"/>
</dbReference>
<evidence type="ECO:0000256" key="15">
    <source>
        <dbReference type="SAM" id="Phobius"/>
    </source>
</evidence>
<evidence type="ECO:0000256" key="4">
    <source>
        <dbReference type="ARBA" id="ARBA00022475"/>
    </source>
</evidence>
<evidence type="ECO:0000256" key="9">
    <source>
        <dbReference type="ARBA" id="ARBA00022777"/>
    </source>
</evidence>
<evidence type="ECO:0000256" key="7">
    <source>
        <dbReference type="ARBA" id="ARBA00022692"/>
    </source>
</evidence>
<dbReference type="AlphaFoldDB" id="A0A6G7WGS6"/>
<organism evidence="18 19">
    <name type="scientific">Jeotgalibaca porci</name>
    <dbReference type="NCBI Taxonomy" id="1868793"/>
    <lineage>
        <taxon>Bacteria</taxon>
        <taxon>Bacillati</taxon>
        <taxon>Bacillota</taxon>
        <taxon>Bacilli</taxon>
        <taxon>Lactobacillales</taxon>
        <taxon>Carnobacteriaceae</taxon>
        <taxon>Jeotgalibaca</taxon>
    </lineage>
</organism>
<feature type="transmembrane region" description="Helical" evidence="15">
    <location>
        <begin position="170"/>
        <end position="193"/>
    </location>
</feature>
<evidence type="ECO:0000313" key="18">
    <source>
        <dbReference type="EMBL" id="QIK51450.1"/>
    </source>
</evidence>
<feature type="domain" description="Histidine kinase" evidence="16">
    <location>
        <begin position="373"/>
        <end position="591"/>
    </location>
</feature>
<name>A0A6G7WGS6_9LACT</name>
<sequence length="591" mass="67070">MRKFTTQFMALFIGLFLLLSMGVVFYTNQLVYQVTTQSMTEDVERHTLYLSEILEQQFLKDASSVQTAVTHLESFQLFLEDEDDIAFINNDGKLIYSSNAYQASVENQAKTKEIRVVLEGKESGNSGIVRNDTGRSEYRVAVPLYNENRQQVGILRLTHELQDLDSLQDALIKSVFVFSFVAIVMAGFIAYYLSNRISKPLKGISDVIESISDGDYTNHYIGINYPEVAELGNTVNQLAENLEAKNREIIQSNERLTVLVNRLIIGVVLLNHKQQIQLMNPAAQEILGIDDTLLGHSFLEMTKSYGLVQIIQKTFQKNKNRNDEIYVYHPQDRILDVNTMIVPNVEGRQVIVLLYDITQIRRLEKVRSDFVANASHELRTPVTALKGFSEVLLDGAMENPATLKQFLEIIYKESKRLEILVNDILELSRVEQKQVPLNVETVNIMKIIASCFQVIQPQAEAKQIKLRMYTSESEDVWALTDRSRLEQILNNLIMNGVNYTDNGGKVSVMVEKINDEAVIHVADTGIGIPEEDLNRIFERFYRVDKARSRNSGGTGLGLSIVRYLVQNLNGRIEVKSHLGIGTTFTLYLPLN</sequence>
<dbReference type="GeneID" id="94552604"/>
<dbReference type="InterPro" id="IPR029151">
    <property type="entry name" value="Sensor-like_sf"/>
</dbReference>
<dbReference type="Gene3D" id="3.30.565.10">
    <property type="entry name" value="Histidine kinase-like ATPase, C-terminal domain"/>
    <property type="match status" value="1"/>
</dbReference>
<dbReference type="SMART" id="SM00304">
    <property type="entry name" value="HAMP"/>
    <property type="match status" value="1"/>
</dbReference>
<dbReference type="InterPro" id="IPR035965">
    <property type="entry name" value="PAS-like_dom_sf"/>
</dbReference>
<dbReference type="KEGG" id="jpo:G7058_04885"/>
<dbReference type="PRINTS" id="PR00344">
    <property type="entry name" value="BCTRLSENSOR"/>
</dbReference>
<dbReference type="SMART" id="SM00387">
    <property type="entry name" value="HATPase_c"/>
    <property type="match status" value="1"/>
</dbReference>
<dbReference type="Gene3D" id="6.10.340.10">
    <property type="match status" value="1"/>
</dbReference>
<gene>
    <name evidence="18" type="ORF">G7058_04885</name>
</gene>
<keyword evidence="4" id="KW-1003">Cell membrane</keyword>
<dbReference type="SUPFAM" id="SSF158472">
    <property type="entry name" value="HAMP domain-like"/>
    <property type="match status" value="1"/>
</dbReference>
<evidence type="ECO:0000256" key="14">
    <source>
        <dbReference type="SAM" id="Coils"/>
    </source>
</evidence>
<dbReference type="GO" id="GO:0005524">
    <property type="term" value="F:ATP binding"/>
    <property type="evidence" value="ECO:0007669"/>
    <property type="project" value="UniProtKB-KW"/>
</dbReference>
<evidence type="ECO:0000256" key="12">
    <source>
        <dbReference type="ARBA" id="ARBA00023012"/>
    </source>
</evidence>
<feature type="coiled-coil region" evidence="14">
    <location>
        <begin position="228"/>
        <end position="259"/>
    </location>
</feature>